<dbReference type="AlphaFoldDB" id="F8A9Q1"/>
<reference evidence="5" key="1">
    <citation type="submission" date="2011-04" db="EMBL/GenBank/DDBJ databases">
        <title>The complete genome of Thermodesulfatator indicus DSM 15286.</title>
        <authorList>
            <person name="Lucas S."/>
            <person name="Copeland A."/>
            <person name="Lapidus A."/>
            <person name="Bruce D."/>
            <person name="Goodwin L."/>
            <person name="Pitluck S."/>
            <person name="Peters L."/>
            <person name="Kyrpides N."/>
            <person name="Mavromatis K."/>
            <person name="Pagani I."/>
            <person name="Ivanova N."/>
            <person name="Saunders L."/>
            <person name="Detter J.C."/>
            <person name="Tapia R."/>
            <person name="Han C."/>
            <person name="Land M."/>
            <person name="Hauser L."/>
            <person name="Markowitz V."/>
            <person name="Cheng J.-F."/>
            <person name="Hugenholtz P."/>
            <person name="Woyke T."/>
            <person name="Wu D."/>
            <person name="Spring S."/>
            <person name="Schroeder M."/>
            <person name="Brambilla E."/>
            <person name="Klenk H.-P."/>
            <person name="Eisen J.A."/>
        </authorList>
    </citation>
    <scope>NUCLEOTIDE SEQUENCE [LARGE SCALE GENOMIC DNA]</scope>
    <source>
        <strain evidence="5">DSM 15286 / JCM 11887 / CIR29812</strain>
    </source>
</reference>
<feature type="chain" id="PRO_5003367210" evidence="2">
    <location>
        <begin position="24"/>
        <end position="361"/>
    </location>
</feature>
<dbReference type="KEGG" id="tid:Thein_1788"/>
<accession>F8A9Q1</accession>
<sequence>MKFLFTLFTVFLTILALTSYGNARVSGVCSNCHTMHNSQNGQIVSESGPHMGLTKYDCVGCHSSSESSTTYMLGDSIVPVVLYTGGNAPTNYLAGGNFWWVKEGLGNTDGQVGDPKGHNVFLNEQDDFLNAAPGAAISCTNSCHSTLSQPSVIENKYGCTGCHLYPKHHVNDHPNGNYNNVVGENGGWYRFLAAAHSPGYGVEGIEDNDWEATVSASDHNEYFGKPGNLSGTGGFMSIQANTMTAFCTGCHGNFHIENDDENGGSPWLRHPSDAVIPNSGEYANYTVYNPLAPVARPDLTALGGPSATVTPGQDMVMCLSCHRPHGTPYDDILRWDYSQCTVGDSTNCGCFVCHTNKGVFQ</sequence>
<reference evidence="4 5" key="2">
    <citation type="journal article" date="2012" name="Stand. Genomic Sci.">
        <title>Complete genome sequence of the thermophilic sulfate-reducing ocean bacterium Thermodesulfatator indicus type strain (CIR29812(T)).</title>
        <authorList>
            <person name="Anderson I."/>
            <person name="Saunders E."/>
            <person name="Lapidus A."/>
            <person name="Nolan M."/>
            <person name="Lucas S."/>
            <person name="Tice H."/>
            <person name="Del Rio T.G."/>
            <person name="Cheng J.F."/>
            <person name="Han C."/>
            <person name="Tapia R."/>
            <person name="Goodwin L.A."/>
            <person name="Pitluck S."/>
            <person name="Liolios K."/>
            <person name="Mavromatis K."/>
            <person name="Pagani I."/>
            <person name="Ivanova N."/>
            <person name="Mikhailova N."/>
            <person name="Pati A."/>
            <person name="Chen A."/>
            <person name="Palaniappan K."/>
            <person name="Land M."/>
            <person name="Hauser L."/>
            <person name="Jeffries C.D."/>
            <person name="Chang Y.J."/>
            <person name="Brambilla E.M."/>
            <person name="Rohde M."/>
            <person name="Spring S."/>
            <person name="Goker M."/>
            <person name="Detter J.C."/>
            <person name="Woyke T."/>
            <person name="Bristow J."/>
            <person name="Eisen J.A."/>
            <person name="Markowitz V."/>
            <person name="Hugenholtz P."/>
            <person name="Kyrpides N.C."/>
            <person name="Klenk H.P."/>
        </authorList>
    </citation>
    <scope>NUCLEOTIDE SEQUENCE [LARGE SCALE GENOMIC DNA]</scope>
    <source>
        <strain evidence="5">DSM 15286 / JCM 11887 / CIR29812</strain>
    </source>
</reference>
<name>F8A9Q1_THEID</name>
<keyword evidence="1 2" id="KW-0732">Signal</keyword>
<evidence type="ECO:0000313" key="4">
    <source>
        <dbReference type="EMBL" id="AEH45644.1"/>
    </source>
</evidence>
<dbReference type="InterPro" id="IPR051829">
    <property type="entry name" value="Multiheme_Cytochr_ET"/>
</dbReference>
<dbReference type="RefSeq" id="WP_013908383.1">
    <property type="nucleotide sequence ID" value="NC_015681.1"/>
</dbReference>
<gene>
    <name evidence="4" type="ordered locus">Thein_1788</name>
</gene>
<dbReference type="STRING" id="667014.Thein_1788"/>
<dbReference type="EMBL" id="CP002683">
    <property type="protein sequence ID" value="AEH45644.1"/>
    <property type="molecule type" value="Genomic_DNA"/>
</dbReference>
<dbReference type="Proteomes" id="UP000006793">
    <property type="component" value="Chromosome"/>
</dbReference>
<feature type="signal peptide" evidence="2">
    <location>
        <begin position="1"/>
        <end position="23"/>
    </location>
</feature>
<proteinExistence type="predicted"/>
<evidence type="ECO:0000256" key="1">
    <source>
        <dbReference type="ARBA" id="ARBA00022729"/>
    </source>
</evidence>
<dbReference type="PANTHER" id="PTHR35038">
    <property type="entry name" value="DISSIMILATORY SULFITE REDUCTASE SIRA"/>
    <property type="match status" value="1"/>
</dbReference>
<evidence type="ECO:0000259" key="3">
    <source>
        <dbReference type="Pfam" id="PF09699"/>
    </source>
</evidence>
<dbReference type="InterPro" id="IPR036280">
    <property type="entry name" value="Multihaem_cyt_sf"/>
</dbReference>
<evidence type="ECO:0000313" key="5">
    <source>
        <dbReference type="Proteomes" id="UP000006793"/>
    </source>
</evidence>
<dbReference type="Pfam" id="PF09699">
    <property type="entry name" value="Paired_CXXCH_1"/>
    <property type="match status" value="1"/>
</dbReference>
<keyword evidence="5" id="KW-1185">Reference proteome</keyword>
<dbReference type="eggNOG" id="ENOG5030ZZ9">
    <property type="taxonomic scope" value="Bacteria"/>
</dbReference>
<feature type="domain" description="Doubled CXXCH motif" evidence="3">
    <location>
        <begin position="317"/>
        <end position="357"/>
    </location>
</feature>
<dbReference type="PaxDb" id="667014-Thein_1788"/>
<dbReference type="GO" id="GO:0016491">
    <property type="term" value="F:oxidoreductase activity"/>
    <property type="evidence" value="ECO:0007669"/>
    <property type="project" value="TreeGrafter"/>
</dbReference>
<dbReference type="HOGENOM" id="CLU_801063_0_0_0"/>
<organism evidence="4 5">
    <name type="scientific">Thermodesulfatator indicus (strain DSM 15286 / JCM 11887 / CIR29812)</name>
    <dbReference type="NCBI Taxonomy" id="667014"/>
    <lineage>
        <taxon>Bacteria</taxon>
        <taxon>Pseudomonadati</taxon>
        <taxon>Thermodesulfobacteriota</taxon>
        <taxon>Thermodesulfobacteria</taxon>
        <taxon>Thermodesulfobacteriales</taxon>
        <taxon>Thermodesulfatatoraceae</taxon>
        <taxon>Thermodesulfatator</taxon>
    </lineage>
</organism>
<protein>
    <submittedName>
        <fullName evidence="4">Doubled CXXCH domain protein</fullName>
    </submittedName>
</protein>
<dbReference type="PANTHER" id="PTHR35038:SF6">
    <property type="entry name" value="SURFACE LOCALIZED DECAHEME CYTOCHROME C LIPOPROTEIN"/>
    <property type="match status" value="1"/>
</dbReference>
<evidence type="ECO:0000256" key="2">
    <source>
        <dbReference type="SAM" id="SignalP"/>
    </source>
</evidence>
<dbReference type="InterPro" id="IPR010177">
    <property type="entry name" value="Paired_CXXCH_1"/>
</dbReference>
<dbReference type="InParanoid" id="F8A9Q1"/>
<dbReference type="OrthoDB" id="9771829at2"/>
<dbReference type="PATRIC" id="fig|667014.3.peg.1837"/>
<dbReference type="SUPFAM" id="SSF48695">
    <property type="entry name" value="Multiheme cytochromes"/>
    <property type="match status" value="2"/>
</dbReference>